<dbReference type="PROSITE" id="PS51257">
    <property type="entry name" value="PROKAR_LIPOPROTEIN"/>
    <property type="match status" value="1"/>
</dbReference>
<feature type="signal peptide" evidence="1">
    <location>
        <begin position="1"/>
        <end position="19"/>
    </location>
</feature>
<dbReference type="AlphaFoldDB" id="A0AAE3E8D8"/>
<dbReference type="RefSeq" id="WP_308452698.1">
    <property type="nucleotide sequence ID" value="NZ_JAJEQR010000006.1"/>
</dbReference>
<gene>
    <name evidence="3" type="primary">nikA</name>
    <name evidence="3" type="ORF">LKD81_02735</name>
</gene>
<evidence type="ECO:0000313" key="4">
    <source>
        <dbReference type="Proteomes" id="UP001198182"/>
    </source>
</evidence>
<dbReference type="GO" id="GO:1904680">
    <property type="term" value="F:peptide transmembrane transporter activity"/>
    <property type="evidence" value="ECO:0007669"/>
    <property type="project" value="TreeGrafter"/>
</dbReference>
<dbReference type="SUPFAM" id="SSF53850">
    <property type="entry name" value="Periplasmic binding protein-like II"/>
    <property type="match status" value="1"/>
</dbReference>
<dbReference type="InterPro" id="IPR039424">
    <property type="entry name" value="SBP_5"/>
</dbReference>
<feature type="domain" description="Solute-binding protein family 5" evidence="2">
    <location>
        <begin position="89"/>
        <end position="459"/>
    </location>
</feature>
<evidence type="ECO:0000256" key="1">
    <source>
        <dbReference type="SAM" id="SignalP"/>
    </source>
</evidence>
<reference evidence="3" key="1">
    <citation type="submission" date="2021-10" db="EMBL/GenBank/DDBJ databases">
        <title>Anaerobic single-cell dispensing facilitates the cultivation of human gut bacteria.</title>
        <authorList>
            <person name="Afrizal A."/>
        </authorList>
    </citation>
    <scope>NUCLEOTIDE SEQUENCE</scope>
    <source>
        <strain evidence="3">CLA-AA-H215</strain>
    </source>
</reference>
<dbReference type="GO" id="GO:0043190">
    <property type="term" value="C:ATP-binding cassette (ABC) transporter complex"/>
    <property type="evidence" value="ECO:0007669"/>
    <property type="project" value="InterPro"/>
</dbReference>
<sequence>MKKRLSILLAVCMLAGALAGCGASKEESAAGEATTTEENAGEEETEAPVFVTIASGVDIGDMNPHLANAAIFAQNYVYEGLVVYEDGGIQPGLAETWDISEDGLTYTFHLRENAMYSDGTALTAENVVKNFDAIFAANLYGYMGAAAYMDHYTAVDEHTFEIVLTEPYAPVLHDLAAVRPFRMLGDAGFMEDGSTDQGIKEIVGTGPWMLTDYVENEYATFEQNPYYWGEAPKIDGFTLKVFTDGQTAVSALEAGEIDMIYDMYESQLMSVDTYNSLVDAGYNSFISEPVLTRALTLNSQVEPLNDFNVRKALILALDRESIVQSVFGGLEEMAQSYYWPGTMDCNVGLKGYSYNVEEANKLLDEDGWVLEDGKEYRTKDGKELAVTFYYDASNVVQTSFAQICQSEVKKIGMNMKIMGEEYSANISRIYSGEFEIGYTVSWGDPYDPHSTLAAMATVGGSAEYFALASMENFDDFAAKVAAAPKAVDAEERQALYKEIMQAIEDEYSIIPISYQTNRAITQTNISGVTFGLSNIMPLNELTVE</sequence>
<dbReference type="PANTHER" id="PTHR30290:SF37">
    <property type="entry name" value="NICKEL-BINDING PERIPLASMIC PROTEIN"/>
    <property type="match status" value="1"/>
</dbReference>
<protein>
    <submittedName>
        <fullName evidence="3">Nickel ABC transporter substrate-binding protein</fullName>
    </submittedName>
</protein>
<keyword evidence="1" id="KW-0732">Signal</keyword>
<dbReference type="GO" id="GO:0020037">
    <property type="term" value="F:heme binding"/>
    <property type="evidence" value="ECO:0007669"/>
    <property type="project" value="InterPro"/>
</dbReference>
<proteinExistence type="predicted"/>
<evidence type="ECO:0000259" key="2">
    <source>
        <dbReference type="Pfam" id="PF00496"/>
    </source>
</evidence>
<dbReference type="InterPro" id="IPR030678">
    <property type="entry name" value="Peptide/Ni-bd"/>
</dbReference>
<evidence type="ECO:0000313" key="3">
    <source>
        <dbReference type="EMBL" id="MCC2229920.1"/>
    </source>
</evidence>
<dbReference type="Proteomes" id="UP001198182">
    <property type="component" value="Unassembled WGS sequence"/>
</dbReference>
<dbReference type="CDD" id="cd08489">
    <property type="entry name" value="PBP2_NikA"/>
    <property type="match status" value="1"/>
</dbReference>
<dbReference type="InterPro" id="IPR011980">
    <property type="entry name" value="CntA-like"/>
</dbReference>
<dbReference type="Pfam" id="PF00496">
    <property type="entry name" value="SBP_bac_5"/>
    <property type="match status" value="1"/>
</dbReference>
<name>A0AAE3E8D8_9FIRM</name>
<feature type="chain" id="PRO_5041916312" evidence="1">
    <location>
        <begin position="20"/>
        <end position="544"/>
    </location>
</feature>
<dbReference type="InterPro" id="IPR000914">
    <property type="entry name" value="SBP_5_dom"/>
</dbReference>
<dbReference type="NCBIfam" id="TIGR02294">
    <property type="entry name" value="nickel_nikA"/>
    <property type="match status" value="1"/>
</dbReference>
<keyword evidence="4" id="KW-1185">Reference proteome</keyword>
<dbReference type="EMBL" id="JAJEQR010000006">
    <property type="protein sequence ID" value="MCC2229920.1"/>
    <property type="molecule type" value="Genomic_DNA"/>
</dbReference>
<dbReference type="Gene3D" id="3.40.190.10">
    <property type="entry name" value="Periplasmic binding protein-like II"/>
    <property type="match status" value="1"/>
</dbReference>
<comment type="caution">
    <text evidence="3">The sequence shown here is derived from an EMBL/GenBank/DDBJ whole genome shotgun (WGS) entry which is preliminary data.</text>
</comment>
<dbReference type="GO" id="GO:0015833">
    <property type="term" value="P:peptide transport"/>
    <property type="evidence" value="ECO:0007669"/>
    <property type="project" value="TreeGrafter"/>
</dbReference>
<dbReference type="GO" id="GO:0015675">
    <property type="term" value="P:nickel cation transport"/>
    <property type="evidence" value="ECO:0007669"/>
    <property type="project" value="InterPro"/>
</dbReference>
<dbReference type="Gene3D" id="3.10.105.10">
    <property type="entry name" value="Dipeptide-binding Protein, Domain 3"/>
    <property type="match status" value="1"/>
</dbReference>
<dbReference type="GO" id="GO:0016151">
    <property type="term" value="F:nickel cation binding"/>
    <property type="evidence" value="ECO:0007669"/>
    <property type="project" value="InterPro"/>
</dbReference>
<organism evidence="3 4">
    <name type="scientific">Hominifimenecus microfluidus</name>
    <dbReference type="NCBI Taxonomy" id="2885348"/>
    <lineage>
        <taxon>Bacteria</taxon>
        <taxon>Bacillati</taxon>
        <taxon>Bacillota</taxon>
        <taxon>Clostridia</taxon>
        <taxon>Lachnospirales</taxon>
        <taxon>Lachnospiraceae</taxon>
        <taxon>Hominifimenecus</taxon>
    </lineage>
</organism>
<dbReference type="PANTHER" id="PTHR30290">
    <property type="entry name" value="PERIPLASMIC BINDING COMPONENT OF ABC TRANSPORTER"/>
    <property type="match status" value="1"/>
</dbReference>
<dbReference type="PIRSF" id="PIRSF002741">
    <property type="entry name" value="MppA"/>
    <property type="match status" value="1"/>
</dbReference>
<accession>A0AAE3E8D8</accession>
<dbReference type="GO" id="GO:0030288">
    <property type="term" value="C:outer membrane-bounded periplasmic space"/>
    <property type="evidence" value="ECO:0007669"/>
    <property type="project" value="TreeGrafter"/>
</dbReference>